<dbReference type="Gene3D" id="4.10.75.10">
    <property type="entry name" value="Elafin-like"/>
    <property type="match status" value="1"/>
</dbReference>
<evidence type="ECO:0000256" key="1">
    <source>
        <dbReference type="SAM" id="MobiDB-lite"/>
    </source>
</evidence>
<dbReference type="InterPro" id="IPR013783">
    <property type="entry name" value="Ig-like_fold"/>
</dbReference>
<protein>
    <recommendedName>
        <fullName evidence="7">Anosmin-1</fullName>
    </recommendedName>
</protein>
<evidence type="ECO:0000256" key="2">
    <source>
        <dbReference type="SAM" id="SignalP"/>
    </source>
</evidence>
<proteinExistence type="predicted"/>
<dbReference type="Gene3D" id="2.60.40.10">
    <property type="entry name" value="Immunoglobulins"/>
    <property type="match status" value="3"/>
</dbReference>
<dbReference type="CDD" id="cd00063">
    <property type="entry name" value="FN3"/>
    <property type="match status" value="3"/>
</dbReference>
<feature type="domain" description="WAP" evidence="4">
    <location>
        <begin position="59"/>
        <end position="108"/>
    </location>
</feature>
<name>A0A835CTG4_APHGI</name>
<dbReference type="Pfam" id="PF00041">
    <property type="entry name" value="fn3"/>
    <property type="match status" value="1"/>
</dbReference>
<dbReference type="PRINTS" id="PR00003">
    <property type="entry name" value="4DISULPHCORE"/>
</dbReference>
<reference evidence="5 6" key="1">
    <citation type="submission" date="2020-08" db="EMBL/GenBank/DDBJ databases">
        <title>Aphidius gifuensis genome sequencing and assembly.</title>
        <authorList>
            <person name="Du Z."/>
        </authorList>
    </citation>
    <scope>NUCLEOTIDE SEQUENCE [LARGE SCALE GENOMIC DNA]</scope>
    <source>
        <strain evidence="5">YNYX2018</strain>
        <tissue evidence="5">Adults</tissue>
    </source>
</reference>
<feature type="domain" description="Fibronectin type-III" evidence="3">
    <location>
        <begin position="119"/>
        <end position="236"/>
    </location>
</feature>
<dbReference type="SUPFAM" id="SSF57256">
    <property type="entry name" value="Elafin-like"/>
    <property type="match status" value="1"/>
</dbReference>
<dbReference type="SMART" id="SM00217">
    <property type="entry name" value="WAP"/>
    <property type="match status" value="1"/>
</dbReference>
<dbReference type="PANTHER" id="PTHR14131">
    <property type="entry name" value="ANOSMIN"/>
    <property type="match status" value="1"/>
</dbReference>
<dbReference type="SUPFAM" id="SSF49265">
    <property type="entry name" value="Fibronectin type III"/>
    <property type="match status" value="1"/>
</dbReference>
<gene>
    <name evidence="5" type="ORF">HCN44_004501</name>
</gene>
<dbReference type="InterPro" id="IPR036116">
    <property type="entry name" value="FN3_sf"/>
</dbReference>
<evidence type="ECO:0000313" key="6">
    <source>
        <dbReference type="Proteomes" id="UP000639338"/>
    </source>
</evidence>
<dbReference type="SMART" id="SM00060">
    <property type="entry name" value="FN3"/>
    <property type="match status" value="3"/>
</dbReference>
<dbReference type="PROSITE" id="PS51390">
    <property type="entry name" value="WAP"/>
    <property type="match status" value="1"/>
</dbReference>
<dbReference type="PANTHER" id="PTHR14131:SF5">
    <property type="entry name" value="ANOSMIN-1"/>
    <property type="match status" value="1"/>
</dbReference>
<feature type="domain" description="Fibronectin type-III" evidence="3">
    <location>
        <begin position="241"/>
        <end position="348"/>
    </location>
</feature>
<evidence type="ECO:0000259" key="4">
    <source>
        <dbReference type="PROSITE" id="PS51390"/>
    </source>
</evidence>
<dbReference type="InterPro" id="IPR036645">
    <property type="entry name" value="Elafin-like_sf"/>
</dbReference>
<dbReference type="GO" id="GO:0009986">
    <property type="term" value="C:cell surface"/>
    <property type="evidence" value="ECO:0007669"/>
    <property type="project" value="TreeGrafter"/>
</dbReference>
<dbReference type="AlphaFoldDB" id="A0A835CTG4"/>
<keyword evidence="6" id="KW-1185">Reference proteome</keyword>
<feature type="signal peptide" evidence="2">
    <location>
        <begin position="1"/>
        <end position="21"/>
    </location>
</feature>
<dbReference type="GO" id="GO:0030414">
    <property type="term" value="F:peptidase inhibitor activity"/>
    <property type="evidence" value="ECO:0007669"/>
    <property type="project" value="InterPro"/>
</dbReference>
<evidence type="ECO:0008006" key="7">
    <source>
        <dbReference type="Google" id="ProtNLM"/>
    </source>
</evidence>
<keyword evidence="2" id="KW-0732">Signal</keyword>
<dbReference type="InterPro" id="IPR003961">
    <property type="entry name" value="FN3_dom"/>
</dbReference>
<accession>A0A835CTG4</accession>
<dbReference type="GO" id="GO:0005576">
    <property type="term" value="C:extracellular region"/>
    <property type="evidence" value="ECO:0007669"/>
    <property type="project" value="InterPro"/>
</dbReference>
<comment type="caution">
    <text evidence="5">The sequence shown here is derived from an EMBL/GenBank/DDBJ whole genome shotgun (WGS) entry which is preliminary data.</text>
</comment>
<feature type="region of interest" description="Disordered" evidence="1">
    <location>
        <begin position="227"/>
        <end position="250"/>
    </location>
</feature>
<dbReference type="CDD" id="cd00199">
    <property type="entry name" value="WAP"/>
    <property type="match status" value="1"/>
</dbReference>
<dbReference type="EMBL" id="JACMRX010000002">
    <property type="protein sequence ID" value="KAF7995029.1"/>
    <property type="molecule type" value="Genomic_DNA"/>
</dbReference>
<dbReference type="InterPro" id="IPR042447">
    <property type="entry name" value="Anosmin-1"/>
</dbReference>
<dbReference type="Pfam" id="PF00095">
    <property type="entry name" value="WAP"/>
    <property type="match status" value="1"/>
</dbReference>
<organism evidence="5 6">
    <name type="scientific">Aphidius gifuensis</name>
    <name type="common">Parasitoid wasp</name>
    <dbReference type="NCBI Taxonomy" id="684658"/>
    <lineage>
        <taxon>Eukaryota</taxon>
        <taxon>Metazoa</taxon>
        <taxon>Ecdysozoa</taxon>
        <taxon>Arthropoda</taxon>
        <taxon>Hexapoda</taxon>
        <taxon>Insecta</taxon>
        <taxon>Pterygota</taxon>
        <taxon>Neoptera</taxon>
        <taxon>Endopterygota</taxon>
        <taxon>Hymenoptera</taxon>
        <taxon>Apocrita</taxon>
        <taxon>Ichneumonoidea</taxon>
        <taxon>Braconidae</taxon>
        <taxon>Aphidiinae</taxon>
        <taxon>Aphidius</taxon>
    </lineage>
</organism>
<sequence>MITPINTRWWPWWLLFPGCLASWSKYTEEYDSMRVARCDSKCDGYSPIDECMENCLITNYTKPGYCPEENSMSPFEAACLVACSSDSQCSDLSKCCINDCGITCMKPTGLDERTDLPPIPDNIEIRREKSNMISLSWGIKTSKDMIIKSTKAKKDWMYDEQSSIRYLVEERHVLGPRYLESRLSSWFVRHLSSKPHTSIRSGLKTGHWYQFRVAAVNEYGSKGYSPPSIPFKTAEPKSPREPRNLSLSGARVHSDDGKLRILLKWKQPPSDVPIMFYKLYWSRLIRGPTNDSILVNHRSVPKDKNCYEIKNLEIGCQYFLQVQAVSLYGGRKLASKKASKVFNSTDYAKYVDVTGQTGRCDKHDAGLRVKRLICQCESEIEARLAWPVDNLAGSYNISWRQDKSSTLQNLVAKTYITQKTHYNIKGLRKNCTYVVNVQSIANDIQQIKSKNWPHYRTLEIEFITKNCQQRQNNNNQNEIETFKCKRRKARIKKINNDFV</sequence>
<feature type="compositionally biased region" description="Basic and acidic residues" evidence="1">
    <location>
        <begin position="234"/>
        <end position="243"/>
    </location>
</feature>
<dbReference type="PROSITE" id="PS50853">
    <property type="entry name" value="FN3"/>
    <property type="match status" value="2"/>
</dbReference>
<dbReference type="InterPro" id="IPR008197">
    <property type="entry name" value="WAP_dom"/>
</dbReference>
<dbReference type="OrthoDB" id="9985779at2759"/>
<dbReference type="GO" id="GO:0030182">
    <property type="term" value="P:neuron differentiation"/>
    <property type="evidence" value="ECO:0007669"/>
    <property type="project" value="TreeGrafter"/>
</dbReference>
<evidence type="ECO:0000313" key="5">
    <source>
        <dbReference type="EMBL" id="KAF7995029.1"/>
    </source>
</evidence>
<dbReference type="Proteomes" id="UP000639338">
    <property type="component" value="Unassembled WGS sequence"/>
</dbReference>
<feature type="chain" id="PRO_5033054532" description="Anosmin-1" evidence="2">
    <location>
        <begin position="22"/>
        <end position="499"/>
    </location>
</feature>
<evidence type="ECO:0000259" key="3">
    <source>
        <dbReference type="PROSITE" id="PS50853"/>
    </source>
</evidence>